<name>A0AA37M5R9_9HYPH</name>
<evidence type="ECO:0000313" key="1">
    <source>
        <dbReference type="EMBL" id="GJD63294.1"/>
    </source>
</evidence>
<evidence type="ECO:0000313" key="2">
    <source>
        <dbReference type="Proteomes" id="UP001055286"/>
    </source>
</evidence>
<dbReference type="Proteomes" id="UP001055286">
    <property type="component" value="Unassembled WGS sequence"/>
</dbReference>
<reference evidence="1" key="2">
    <citation type="submission" date="2021-08" db="EMBL/GenBank/DDBJ databases">
        <authorList>
            <person name="Tani A."/>
            <person name="Ola A."/>
            <person name="Ogura Y."/>
            <person name="Katsura K."/>
            <person name="Hayashi T."/>
        </authorList>
    </citation>
    <scope>NUCLEOTIDE SEQUENCE</scope>
    <source>
        <strain evidence="1">JCM 32048</strain>
    </source>
</reference>
<reference evidence="1" key="1">
    <citation type="journal article" date="2016" name="Front. Microbiol.">
        <title>Genome Sequence of the Piezophilic, Mesophilic Sulfate-Reducing Bacterium Desulfovibrio indicus J2T.</title>
        <authorList>
            <person name="Cao J."/>
            <person name="Maignien L."/>
            <person name="Shao Z."/>
            <person name="Alain K."/>
            <person name="Jebbar M."/>
        </authorList>
    </citation>
    <scope>NUCLEOTIDE SEQUENCE</scope>
    <source>
        <strain evidence="1">JCM 32048</strain>
    </source>
</reference>
<protein>
    <submittedName>
        <fullName evidence="1">Uncharacterized protein</fullName>
    </submittedName>
</protein>
<proteinExistence type="predicted"/>
<dbReference type="EMBL" id="BPQJ01000015">
    <property type="protein sequence ID" value="GJD63294.1"/>
    <property type="molecule type" value="Genomic_DNA"/>
</dbReference>
<organism evidence="1 2">
    <name type="scientific">Methylobacterium frigidaeris</name>
    <dbReference type="NCBI Taxonomy" id="2038277"/>
    <lineage>
        <taxon>Bacteria</taxon>
        <taxon>Pseudomonadati</taxon>
        <taxon>Pseudomonadota</taxon>
        <taxon>Alphaproteobacteria</taxon>
        <taxon>Hyphomicrobiales</taxon>
        <taxon>Methylobacteriaceae</taxon>
        <taxon>Methylobacterium</taxon>
    </lineage>
</organism>
<sequence length="75" mass="8029">MTDCPERVIARLRELPPETQDTIACAMPVRVDAASEPVALTPEDKASLARSLEQAARGGFAGDEEVEAIRAKHGL</sequence>
<comment type="caution">
    <text evidence="1">The sequence shown here is derived from an EMBL/GenBank/DDBJ whole genome shotgun (WGS) entry which is preliminary data.</text>
</comment>
<accession>A0AA37M5R9</accession>
<keyword evidence="2" id="KW-1185">Reference proteome</keyword>
<dbReference type="AlphaFoldDB" id="A0AA37M5R9"/>
<gene>
    <name evidence="1" type="ORF">MPEAHAMD_3460</name>
</gene>
<dbReference type="RefSeq" id="WP_099903879.1">
    <property type="nucleotide sequence ID" value="NZ_BPQJ01000015.1"/>
</dbReference>